<protein>
    <submittedName>
        <fullName evidence="2">Uncharacterized protein</fullName>
    </submittedName>
</protein>
<name>A0A265UTE5_9FLAO</name>
<organism evidence="2 3">
    <name type="scientific">Winogradskyella aurantia</name>
    <dbReference type="NCBI Taxonomy" id="1915063"/>
    <lineage>
        <taxon>Bacteria</taxon>
        <taxon>Pseudomonadati</taxon>
        <taxon>Bacteroidota</taxon>
        <taxon>Flavobacteriia</taxon>
        <taxon>Flavobacteriales</taxon>
        <taxon>Flavobacteriaceae</taxon>
        <taxon>Winogradskyella</taxon>
    </lineage>
</organism>
<reference evidence="2 3" key="1">
    <citation type="submission" date="2017-05" db="EMBL/GenBank/DDBJ databases">
        <title>The draft genome sequence of Idiomarina salinarum WNB302.</title>
        <authorList>
            <person name="Sun Y."/>
            <person name="Chen B."/>
            <person name="Du Z."/>
        </authorList>
    </citation>
    <scope>NUCLEOTIDE SEQUENCE [LARGE SCALE GENOMIC DNA]</scope>
    <source>
        <strain evidence="2 3">WNB302</strain>
    </source>
</reference>
<dbReference type="AlphaFoldDB" id="A0A265UTE5"/>
<dbReference type="EMBL" id="NGJN01000004">
    <property type="protein sequence ID" value="OZV68492.1"/>
    <property type="molecule type" value="Genomic_DNA"/>
</dbReference>
<evidence type="ECO:0000313" key="2">
    <source>
        <dbReference type="EMBL" id="OZV68492.1"/>
    </source>
</evidence>
<sequence length="123" mass="14241">MKPLLILLSVFLTISINAQDPILQKSEESLEVISENIAKTYDNQIGLDGKQFILFQKKIEEYLIREEKIHLSYSGKKKLDMITKLRAAETMEMRNILTKPQFELYTKLKPEIQPIAVVSTNEE</sequence>
<keyword evidence="3" id="KW-1185">Reference proteome</keyword>
<keyword evidence="1" id="KW-0732">Signal</keyword>
<feature type="signal peptide" evidence="1">
    <location>
        <begin position="1"/>
        <end position="18"/>
    </location>
</feature>
<dbReference type="Proteomes" id="UP000216840">
    <property type="component" value="Unassembled WGS sequence"/>
</dbReference>
<dbReference type="OrthoDB" id="1453593at2"/>
<evidence type="ECO:0000256" key="1">
    <source>
        <dbReference type="SAM" id="SignalP"/>
    </source>
</evidence>
<gene>
    <name evidence="2" type="ORF">CA834_08430</name>
</gene>
<comment type="caution">
    <text evidence="2">The sequence shown here is derived from an EMBL/GenBank/DDBJ whole genome shotgun (WGS) entry which is preliminary data.</text>
</comment>
<evidence type="ECO:0000313" key="3">
    <source>
        <dbReference type="Proteomes" id="UP000216840"/>
    </source>
</evidence>
<dbReference type="RefSeq" id="WP_094968257.1">
    <property type="nucleotide sequence ID" value="NZ_NGJN01000004.1"/>
</dbReference>
<proteinExistence type="predicted"/>
<feature type="chain" id="PRO_5013283630" evidence="1">
    <location>
        <begin position="19"/>
        <end position="123"/>
    </location>
</feature>
<accession>A0A265UTE5</accession>